<name>A0A9P2T8Z0_THEFU</name>
<dbReference type="PROSITE" id="PS51898">
    <property type="entry name" value="TYR_RECOMBINASE"/>
    <property type="match status" value="1"/>
</dbReference>
<dbReference type="InterPro" id="IPR002104">
    <property type="entry name" value="Integrase_catalytic"/>
</dbReference>
<reference evidence="3 4" key="1">
    <citation type="journal article" date="2013" name="Genome Announc.">
        <title>Draft Genome Sequence of the Lignocellulose Decomposer Thermobifida fusca Strain TM51.</title>
        <authorList>
            <person name="Toth A."/>
            <person name="Barna T."/>
            <person name="Nagy I."/>
            <person name="Horvath B."/>
            <person name="Nagy I."/>
            <person name="Tancsics A."/>
            <person name="Kriszt B."/>
            <person name="Baka E."/>
            <person name="Fekete C."/>
            <person name="Kukolya J."/>
        </authorList>
    </citation>
    <scope>NUCLEOTIDE SEQUENCE [LARGE SCALE GENOMIC DNA]</scope>
    <source>
        <strain evidence="3 4">TM51</strain>
    </source>
</reference>
<dbReference type="GO" id="GO:0015074">
    <property type="term" value="P:DNA integration"/>
    <property type="evidence" value="ECO:0007669"/>
    <property type="project" value="InterPro"/>
</dbReference>
<dbReference type="SUPFAM" id="SSF56349">
    <property type="entry name" value="DNA breaking-rejoining enzymes"/>
    <property type="match status" value="1"/>
</dbReference>
<proteinExistence type="predicted"/>
<dbReference type="Proteomes" id="UP000014184">
    <property type="component" value="Unassembled WGS sequence"/>
</dbReference>
<dbReference type="AlphaFoldDB" id="A0A9P2T8Z0"/>
<gene>
    <name evidence="3" type="ORF">TM51_15116</name>
</gene>
<dbReference type="Gene3D" id="1.10.443.10">
    <property type="entry name" value="Intergrase catalytic core"/>
    <property type="match status" value="1"/>
</dbReference>
<dbReference type="InterPro" id="IPR011010">
    <property type="entry name" value="DNA_brk_join_enz"/>
</dbReference>
<comment type="caution">
    <text evidence="3">The sequence shown here is derived from an EMBL/GenBank/DDBJ whole genome shotgun (WGS) entry which is preliminary data.</text>
</comment>
<evidence type="ECO:0000313" key="3">
    <source>
        <dbReference type="EMBL" id="EOR69891.1"/>
    </source>
</evidence>
<evidence type="ECO:0000313" key="4">
    <source>
        <dbReference type="Proteomes" id="UP000014184"/>
    </source>
</evidence>
<protein>
    <submittedName>
        <fullName evidence="3">Phage integrase</fullName>
    </submittedName>
</protein>
<dbReference type="EMBL" id="AOSG01000087">
    <property type="protein sequence ID" value="EOR69891.1"/>
    <property type="molecule type" value="Genomic_DNA"/>
</dbReference>
<sequence>MFLEEAARSHRLWAFFHVAAYTGARRGELLWLRWSDVDLDAAEIRIARSVSVIDGRRVESSTKSERTRVVGFGAETVAVLRRHRVEQDRECEVLGEAWKGDPDGYVFTTA</sequence>
<evidence type="ECO:0000256" key="1">
    <source>
        <dbReference type="ARBA" id="ARBA00023172"/>
    </source>
</evidence>
<keyword evidence="1" id="KW-0233">DNA recombination</keyword>
<dbReference type="InterPro" id="IPR013762">
    <property type="entry name" value="Integrase-like_cat_sf"/>
</dbReference>
<dbReference type="Pfam" id="PF00589">
    <property type="entry name" value="Phage_integrase"/>
    <property type="match status" value="1"/>
</dbReference>
<organism evidence="3 4">
    <name type="scientific">Thermobifida fusca TM51</name>
    <dbReference type="NCBI Taxonomy" id="1169414"/>
    <lineage>
        <taxon>Bacteria</taxon>
        <taxon>Bacillati</taxon>
        <taxon>Actinomycetota</taxon>
        <taxon>Actinomycetes</taxon>
        <taxon>Streptosporangiales</taxon>
        <taxon>Nocardiopsidaceae</taxon>
        <taxon>Thermobifida</taxon>
    </lineage>
</organism>
<feature type="domain" description="Tyr recombinase" evidence="2">
    <location>
        <begin position="1"/>
        <end position="110"/>
    </location>
</feature>
<dbReference type="GO" id="GO:0003677">
    <property type="term" value="F:DNA binding"/>
    <property type="evidence" value="ECO:0007669"/>
    <property type="project" value="InterPro"/>
</dbReference>
<dbReference type="GO" id="GO:0006310">
    <property type="term" value="P:DNA recombination"/>
    <property type="evidence" value="ECO:0007669"/>
    <property type="project" value="UniProtKB-KW"/>
</dbReference>
<accession>A0A9P2T8Z0</accession>
<keyword evidence="4" id="KW-1185">Reference proteome</keyword>
<evidence type="ECO:0000259" key="2">
    <source>
        <dbReference type="PROSITE" id="PS51898"/>
    </source>
</evidence>